<evidence type="ECO:0000313" key="7">
    <source>
        <dbReference type="Proteomes" id="UP001054846"/>
    </source>
</evidence>
<evidence type="ECO:0000313" key="6">
    <source>
        <dbReference type="EMBL" id="UFP95833.1"/>
    </source>
</evidence>
<keyword evidence="2 4" id="KW-0238">DNA-binding</keyword>
<accession>A0ABY3PQ49</accession>
<dbReference type="RefSeq" id="WP_230843057.1">
    <property type="nucleotide sequence ID" value="NZ_CP063845.1"/>
</dbReference>
<dbReference type="InterPro" id="IPR050109">
    <property type="entry name" value="HTH-type_TetR-like_transc_reg"/>
</dbReference>
<keyword evidence="3" id="KW-0804">Transcription</keyword>
<protein>
    <submittedName>
        <fullName evidence="6">TetR family transcriptional regulator</fullName>
    </submittedName>
</protein>
<evidence type="ECO:0000256" key="3">
    <source>
        <dbReference type="ARBA" id="ARBA00023163"/>
    </source>
</evidence>
<evidence type="ECO:0000259" key="5">
    <source>
        <dbReference type="PROSITE" id="PS50977"/>
    </source>
</evidence>
<dbReference type="Gene3D" id="1.10.357.10">
    <property type="entry name" value="Tetracycline Repressor, domain 2"/>
    <property type="match status" value="1"/>
</dbReference>
<dbReference type="InterPro" id="IPR009057">
    <property type="entry name" value="Homeodomain-like_sf"/>
</dbReference>
<dbReference type="InterPro" id="IPR041478">
    <property type="entry name" value="TetR_C_27"/>
</dbReference>
<proteinExistence type="predicted"/>
<feature type="DNA-binding region" description="H-T-H motif" evidence="4">
    <location>
        <begin position="26"/>
        <end position="45"/>
    </location>
</feature>
<dbReference type="PANTHER" id="PTHR30055">
    <property type="entry name" value="HTH-TYPE TRANSCRIPTIONAL REGULATOR RUTR"/>
    <property type="match status" value="1"/>
</dbReference>
<dbReference type="SUPFAM" id="SSF48498">
    <property type="entry name" value="Tetracyclin repressor-like, C-terminal domain"/>
    <property type="match status" value="1"/>
</dbReference>
<dbReference type="PRINTS" id="PR00455">
    <property type="entry name" value="HTHTETR"/>
</dbReference>
<dbReference type="SUPFAM" id="SSF46689">
    <property type="entry name" value="Homeodomain-like"/>
    <property type="match status" value="1"/>
</dbReference>
<evidence type="ECO:0000256" key="2">
    <source>
        <dbReference type="ARBA" id="ARBA00023125"/>
    </source>
</evidence>
<reference evidence="6 7" key="1">
    <citation type="journal article" date="2021" name="Genome Biol. Evol.">
        <title>Complete Genome Sequencing of a Novel Gloeobacter Species from a Waterfall Cave in Mexico.</title>
        <authorList>
            <person name="Saw J.H."/>
            <person name="Cardona T."/>
            <person name="Montejano G."/>
        </authorList>
    </citation>
    <scope>NUCLEOTIDE SEQUENCE [LARGE SCALE GENOMIC DNA]</scope>
    <source>
        <strain evidence="6">MG652769</strain>
    </source>
</reference>
<evidence type="ECO:0000256" key="1">
    <source>
        <dbReference type="ARBA" id="ARBA00023015"/>
    </source>
</evidence>
<feature type="domain" description="HTH tetR-type" evidence="5">
    <location>
        <begin position="3"/>
        <end position="63"/>
    </location>
</feature>
<dbReference type="InterPro" id="IPR001647">
    <property type="entry name" value="HTH_TetR"/>
</dbReference>
<dbReference type="PANTHER" id="PTHR30055:SF151">
    <property type="entry name" value="TRANSCRIPTIONAL REGULATORY PROTEIN"/>
    <property type="match status" value="1"/>
</dbReference>
<dbReference type="Pfam" id="PF17935">
    <property type="entry name" value="TetR_C_27"/>
    <property type="match status" value="1"/>
</dbReference>
<keyword evidence="7" id="KW-1185">Reference proteome</keyword>
<organism evidence="6 7">
    <name type="scientific">Gloeobacter morelensis MG652769</name>
    <dbReference type="NCBI Taxonomy" id="2781736"/>
    <lineage>
        <taxon>Bacteria</taxon>
        <taxon>Bacillati</taxon>
        <taxon>Cyanobacteriota</taxon>
        <taxon>Cyanophyceae</taxon>
        <taxon>Gloeobacterales</taxon>
        <taxon>Gloeobacteraceae</taxon>
        <taxon>Gloeobacter</taxon>
        <taxon>Gloeobacter morelensis</taxon>
    </lineage>
</organism>
<dbReference type="InterPro" id="IPR036271">
    <property type="entry name" value="Tet_transcr_reg_TetR-rel_C_sf"/>
</dbReference>
<gene>
    <name evidence="6" type="ORF">ISF26_06260</name>
</gene>
<dbReference type="Pfam" id="PF00440">
    <property type="entry name" value="TetR_N"/>
    <property type="match status" value="1"/>
</dbReference>
<name>A0ABY3PQ49_9CYAN</name>
<dbReference type="PROSITE" id="PS50977">
    <property type="entry name" value="HTH_TETR_2"/>
    <property type="match status" value="1"/>
</dbReference>
<evidence type="ECO:0000256" key="4">
    <source>
        <dbReference type="PROSITE-ProRule" id="PRU00335"/>
    </source>
</evidence>
<dbReference type="EMBL" id="CP063845">
    <property type="protein sequence ID" value="UFP95833.1"/>
    <property type="molecule type" value="Genomic_DNA"/>
</dbReference>
<keyword evidence="1" id="KW-0805">Transcription regulation</keyword>
<dbReference type="Proteomes" id="UP001054846">
    <property type="component" value="Chromosome"/>
</dbReference>
<sequence>MSDTTRSRILEAAELLLRRHGPAKLTVTDVARHLGMSHANVYRHFASKADLLDAIAERWLHTVSGALEPIALADGPAAERLEDWAVGLWQQKRRKISDDPEHFAMYHGVAEAARGVVARHVETLLGQLERILADGAALEEFRITDPAAAARAVWHATVRFHHPRLVTADPACEAELRAVLALVTAGLRTGAL</sequence>